<dbReference type="OrthoDB" id="8440449at2759"/>
<feature type="signal peptide" evidence="2">
    <location>
        <begin position="1"/>
        <end position="29"/>
    </location>
</feature>
<evidence type="ECO:0000259" key="3">
    <source>
        <dbReference type="PROSITE" id="PS50240"/>
    </source>
</evidence>
<feature type="chain" id="PRO_5026342216" evidence="2">
    <location>
        <begin position="30"/>
        <end position="258"/>
    </location>
</feature>
<evidence type="ECO:0000313" key="5">
    <source>
        <dbReference type="Proteomes" id="UP000503349"/>
    </source>
</evidence>
<dbReference type="Gene3D" id="2.40.10.10">
    <property type="entry name" value="Trypsin-like serine proteases"/>
    <property type="match status" value="2"/>
</dbReference>
<dbReference type="InterPro" id="IPR009003">
    <property type="entry name" value="Peptidase_S1_PA"/>
</dbReference>
<feature type="domain" description="Peptidase S1" evidence="3">
    <location>
        <begin position="32"/>
        <end position="252"/>
    </location>
</feature>
<proteinExistence type="predicted"/>
<dbReference type="EMBL" id="CM015717">
    <property type="protein sequence ID" value="KAF3691068.1"/>
    <property type="molecule type" value="Genomic_DNA"/>
</dbReference>
<dbReference type="InterPro" id="IPR043504">
    <property type="entry name" value="Peptidase_S1_PA_chymotrypsin"/>
</dbReference>
<dbReference type="SUPFAM" id="SSF50494">
    <property type="entry name" value="Trypsin-like serine proteases"/>
    <property type="match status" value="1"/>
</dbReference>
<dbReference type="Pfam" id="PF00089">
    <property type="entry name" value="Trypsin"/>
    <property type="match status" value="1"/>
</dbReference>
<keyword evidence="1" id="KW-1015">Disulfide bond</keyword>
<organism evidence="4 5">
    <name type="scientific">Channa argus</name>
    <name type="common">Northern snakehead</name>
    <name type="synonym">Ophicephalus argus</name>
    <dbReference type="NCBI Taxonomy" id="215402"/>
    <lineage>
        <taxon>Eukaryota</taxon>
        <taxon>Metazoa</taxon>
        <taxon>Chordata</taxon>
        <taxon>Craniata</taxon>
        <taxon>Vertebrata</taxon>
        <taxon>Euteleostomi</taxon>
        <taxon>Actinopterygii</taxon>
        <taxon>Neopterygii</taxon>
        <taxon>Teleostei</taxon>
        <taxon>Neoteleostei</taxon>
        <taxon>Acanthomorphata</taxon>
        <taxon>Anabantaria</taxon>
        <taxon>Anabantiformes</taxon>
        <taxon>Channoidei</taxon>
        <taxon>Channidae</taxon>
        <taxon>Channa</taxon>
    </lineage>
</organism>
<dbReference type="PRINTS" id="PR00722">
    <property type="entry name" value="CHYMOTRYPSIN"/>
</dbReference>
<dbReference type="InterPro" id="IPR001314">
    <property type="entry name" value="Peptidase_S1A"/>
</dbReference>
<dbReference type="CDD" id="cd00190">
    <property type="entry name" value="Tryp_SPc"/>
    <property type="match status" value="1"/>
</dbReference>
<sequence>MNCCAGIMQGLHKILLFHFLTCIGRNGYGTKIINGQKVPENSMLYMVSVHNNSGHVCGGSLVSDQHVLTAAQCDKKNPSHIFWGTHSFKENVNPYYVEGKFIPKNKNGIILDDIMLLTLRKKVELGNSVQTIPLPESNSEVKENEQCQVAGWGKTSTDGTIVDELRMVNVSVIDPQVCKEKWPDIPPNVICAGGYGTNKGFCEGDSGGPLVCNGVAVGVASVPEKFNCDHPDVPKISTNISKHVHWIRSIIDKTKELE</sequence>
<dbReference type="AlphaFoldDB" id="A0A6G1PM58"/>
<evidence type="ECO:0000256" key="2">
    <source>
        <dbReference type="SAM" id="SignalP"/>
    </source>
</evidence>
<dbReference type="Proteomes" id="UP000503349">
    <property type="component" value="Chromosome 6"/>
</dbReference>
<dbReference type="GO" id="GO:0004252">
    <property type="term" value="F:serine-type endopeptidase activity"/>
    <property type="evidence" value="ECO:0007669"/>
    <property type="project" value="InterPro"/>
</dbReference>
<dbReference type="PROSITE" id="PS50240">
    <property type="entry name" value="TRYPSIN_DOM"/>
    <property type="match status" value="1"/>
</dbReference>
<reference evidence="4 5" key="1">
    <citation type="submission" date="2019-02" db="EMBL/GenBank/DDBJ databases">
        <title>Opniocepnalus argus genome.</title>
        <authorList>
            <person name="Zhou C."/>
            <person name="Xiao S."/>
        </authorList>
    </citation>
    <scope>NUCLEOTIDE SEQUENCE [LARGE SCALE GENOMIC DNA]</scope>
    <source>
        <strain evidence="4">OARG1902GOOAL</strain>
        <tissue evidence="4">Muscle</tissue>
    </source>
</reference>
<dbReference type="PANTHER" id="PTHR24271:SF87">
    <property type="entry name" value="ARGININE ESTERASE-LIKE-RELATED"/>
    <property type="match status" value="1"/>
</dbReference>
<accession>A0A6G1PM58</accession>
<gene>
    <name evidence="4" type="ORF">EXN66_Car006742</name>
</gene>
<evidence type="ECO:0000313" key="4">
    <source>
        <dbReference type="EMBL" id="KAF3691068.1"/>
    </source>
</evidence>
<dbReference type="InterPro" id="IPR001254">
    <property type="entry name" value="Trypsin_dom"/>
</dbReference>
<protein>
    <submittedName>
        <fullName evidence="4">Granzyme A</fullName>
    </submittedName>
</protein>
<reference evidence="5" key="2">
    <citation type="submission" date="2019-02" db="EMBL/GenBank/DDBJ databases">
        <title>Opniocepnalus argus Var Kimnra genome.</title>
        <authorList>
            <person name="Zhou C."/>
            <person name="Xiao S."/>
        </authorList>
    </citation>
    <scope>NUCLEOTIDE SEQUENCE [LARGE SCALE GENOMIC DNA]</scope>
</reference>
<keyword evidence="5" id="KW-1185">Reference proteome</keyword>
<keyword evidence="2" id="KW-0732">Signal</keyword>
<dbReference type="GO" id="GO:0006508">
    <property type="term" value="P:proteolysis"/>
    <property type="evidence" value="ECO:0007669"/>
    <property type="project" value="InterPro"/>
</dbReference>
<name>A0A6G1PM58_CHAAH</name>
<dbReference type="SMART" id="SM00020">
    <property type="entry name" value="Tryp_SPc"/>
    <property type="match status" value="1"/>
</dbReference>
<dbReference type="PANTHER" id="PTHR24271">
    <property type="entry name" value="KALLIKREIN-RELATED"/>
    <property type="match status" value="1"/>
</dbReference>
<evidence type="ECO:0000256" key="1">
    <source>
        <dbReference type="ARBA" id="ARBA00023157"/>
    </source>
</evidence>